<reference evidence="1" key="1">
    <citation type="submission" date="2019-08" db="EMBL/GenBank/DDBJ databases">
        <authorList>
            <person name="Kucharzyk K."/>
            <person name="Murdoch R.W."/>
            <person name="Higgins S."/>
            <person name="Loffler F."/>
        </authorList>
    </citation>
    <scope>NUCLEOTIDE SEQUENCE</scope>
</reference>
<gene>
    <name evidence="1" type="ORF">SDC9_166539</name>
</gene>
<protein>
    <submittedName>
        <fullName evidence="1">Uncharacterized protein</fullName>
    </submittedName>
</protein>
<evidence type="ECO:0000313" key="1">
    <source>
        <dbReference type="EMBL" id="MPN19173.1"/>
    </source>
</evidence>
<name>A0A645G584_9ZZZZ</name>
<comment type="caution">
    <text evidence="1">The sequence shown here is derived from an EMBL/GenBank/DDBJ whole genome shotgun (WGS) entry which is preliminary data.</text>
</comment>
<accession>A0A645G584</accession>
<dbReference type="EMBL" id="VSSQ01066680">
    <property type="protein sequence ID" value="MPN19173.1"/>
    <property type="molecule type" value="Genomic_DNA"/>
</dbReference>
<proteinExistence type="predicted"/>
<organism evidence="1">
    <name type="scientific">bioreactor metagenome</name>
    <dbReference type="NCBI Taxonomy" id="1076179"/>
    <lineage>
        <taxon>unclassified sequences</taxon>
        <taxon>metagenomes</taxon>
        <taxon>ecological metagenomes</taxon>
    </lineage>
</organism>
<dbReference type="AlphaFoldDB" id="A0A645G584"/>
<sequence>MKAAIDSEYENGRQTVMSNEELVSIARTSDIEGIIPSED</sequence>